<accession>A0A149V2N3</accession>
<name>A0A149V2N3_9PROT</name>
<dbReference type="EMBL" id="LHZZ01000603">
    <property type="protein sequence ID" value="KXV74520.1"/>
    <property type="molecule type" value="Genomic_DNA"/>
</dbReference>
<organism evidence="2 3">
    <name type="scientific">Acetobacter malorum</name>
    <dbReference type="NCBI Taxonomy" id="178901"/>
    <lineage>
        <taxon>Bacteria</taxon>
        <taxon>Pseudomonadati</taxon>
        <taxon>Pseudomonadota</taxon>
        <taxon>Alphaproteobacteria</taxon>
        <taxon>Acetobacterales</taxon>
        <taxon>Acetobacteraceae</taxon>
        <taxon>Acetobacter</taxon>
    </lineage>
</organism>
<reference evidence="2 3" key="1">
    <citation type="submission" date="2015-06" db="EMBL/GenBank/DDBJ databases">
        <title>Improved classification and identification of acetic acid bacteria using matrix-assisted laser desorption/ionization time-of-flight mass spectrometry; Gluconobacter nephelii and Gluconobacter uchimurae are later heterotypic synonyms of Gluconobacter japonicus and Gluconobacter oxydans, respectively.</title>
        <authorList>
            <person name="Li L."/>
            <person name="Cleenwerck I."/>
            <person name="De Vuyst L."/>
            <person name="Vandamme P."/>
        </authorList>
    </citation>
    <scope>NUCLEOTIDE SEQUENCE [LARGE SCALE GENOMIC DNA]</scope>
    <source>
        <strain evidence="2 3">LMG 1604</strain>
    </source>
</reference>
<evidence type="ECO:0000259" key="1">
    <source>
        <dbReference type="Pfam" id="PF12362"/>
    </source>
</evidence>
<sequence length="158" mass="17630">MVPRTWREAVALVKDRREALLHGNLRNGVHVVSFAPGAITMRMQPGLPADLPRQFQKVLESASEMPWRIRLSQEEGEPTLDEQGAEIIQFQRRTAQAHPLVKAILAVFPDAELGDVQDHALDEYGLPPEEPPELVFAPLDAELLDEDERPSDPGLSID</sequence>
<protein>
    <recommendedName>
        <fullName evidence="1">DNA polymerase III subunit gamma/ tau C-terminal domain-containing protein</fullName>
    </recommendedName>
</protein>
<dbReference type="Pfam" id="PF12362">
    <property type="entry name" value="DUF3646"/>
    <property type="match status" value="1"/>
</dbReference>
<dbReference type="Proteomes" id="UP000075538">
    <property type="component" value="Unassembled WGS sequence"/>
</dbReference>
<feature type="domain" description="DNA polymerase III subunit gamma/ tau C-terminal" evidence="1">
    <location>
        <begin position="3"/>
        <end position="116"/>
    </location>
</feature>
<proteinExistence type="predicted"/>
<dbReference type="InterPro" id="IPR022107">
    <property type="entry name" value="DNA_pol_III_gamma/tau_C"/>
</dbReference>
<gene>
    <name evidence="2" type="ORF">AD953_11360</name>
</gene>
<evidence type="ECO:0000313" key="2">
    <source>
        <dbReference type="EMBL" id="KXV74520.1"/>
    </source>
</evidence>
<evidence type="ECO:0000313" key="3">
    <source>
        <dbReference type="Proteomes" id="UP000075538"/>
    </source>
</evidence>
<comment type="caution">
    <text evidence="2">The sequence shown here is derived from an EMBL/GenBank/DDBJ whole genome shotgun (WGS) entry which is preliminary data.</text>
</comment>
<dbReference type="AlphaFoldDB" id="A0A149V2N3"/>
<dbReference type="PATRIC" id="fig|178901.15.peg.297"/>